<name>A0ABQ5VNM0_9RHOB</name>
<proteinExistence type="predicted"/>
<gene>
    <name evidence="1" type="ORF">GCM10007927_34690</name>
</gene>
<keyword evidence="2" id="KW-1185">Reference proteome</keyword>
<accession>A0ABQ5VNM0</accession>
<evidence type="ECO:0000313" key="1">
    <source>
        <dbReference type="EMBL" id="GLQ28666.1"/>
    </source>
</evidence>
<reference evidence="1" key="1">
    <citation type="journal article" date="2014" name="Int. J. Syst. Evol. Microbiol.">
        <title>Complete genome of a new Firmicutes species belonging to the dominant human colonic microbiota ('Ruminococcus bicirculans') reveals two chromosomes and a selective capacity to utilize plant glucans.</title>
        <authorList>
            <consortium name="NISC Comparative Sequencing Program"/>
            <person name="Wegmann U."/>
            <person name="Louis P."/>
            <person name="Goesmann A."/>
            <person name="Henrissat B."/>
            <person name="Duncan S.H."/>
            <person name="Flint H.J."/>
        </authorList>
    </citation>
    <scope>NUCLEOTIDE SEQUENCE</scope>
    <source>
        <strain evidence="1">NBRC 109915</strain>
    </source>
</reference>
<sequence>MRAFALALALAVVTNIDKRGGTDCHQTHQTSQPQHDNTLTNLQNGTVPRADTSHIAAFASKGKALTG</sequence>
<dbReference type="EMBL" id="BSNL01000001">
    <property type="protein sequence ID" value="GLQ28666.1"/>
    <property type="molecule type" value="Genomic_DNA"/>
</dbReference>
<protein>
    <submittedName>
        <fullName evidence="1">Uncharacterized protein</fullName>
    </submittedName>
</protein>
<dbReference type="Proteomes" id="UP001161388">
    <property type="component" value="Unassembled WGS sequence"/>
</dbReference>
<comment type="caution">
    <text evidence="1">The sequence shown here is derived from an EMBL/GenBank/DDBJ whole genome shotgun (WGS) entry which is preliminary data.</text>
</comment>
<evidence type="ECO:0000313" key="2">
    <source>
        <dbReference type="Proteomes" id="UP001161388"/>
    </source>
</evidence>
<organism evidence="1 2">
    <name type="scientific">Sulfitobacter pacificus</name>
    <dbReference type="NCBI Taxonomy" id="1499314"/>
    <lineage>
        <taxon>Bacteria</taxon>
        <taxon>Pseudomonadati</taxon>
        <taxon>Pseudomonadota</taxon>
        <taxon>Alphaproteobacteria</taxon>
        <taxon>Rhodobacterales</taxon>
        <taxon>Roseobacteraceae</taxon>
        <taxon>Sulfitobacter</taxon>
    </lineage>
</organism>
<reference evidence="1" key="2">
    <citation type="submission" date="2023-01" db="EMBL/GenBank/DDBJ databases">
        <title>Draft genome sequence of Sulfitobacter pacificus strain NBRC 109915.</title>
        <authorList>
            <person name="Sun Q."/>
            <person name="Mori K."/>
        </authorList>
    </citation>
    <scope>NUCLEOTIDE SEQUENCE</scope>
    <source>
        <strain evidence="1">NBRC 109915</strain>
    </source>
</reference>